<proteinExistence type="predicted"/>
<comment type="caution">
    <text evidence="3">The sequence shown here is derived from an EMBL/GenBank/DDBJ whole genome shotgun (WGS) entry which is preliminary data.</text>
</comment>
<dbReference type="InterPro" id="IPR026960">
    <property type="entry name" value="RVT-Znf"/>
</dbReference>
<feature type="transmembrane region" description="Helical" evidence="1">
    <location>
        <begin position="27"/>
        <end position="46"/>
    </location>
</feature>
<name>A0A834HGE9_RHOSS</name>
<evidence type="ECO:0000313" key="4">
    <source>
        <dbReference type="Proteomes" id="UP000626092"/>
    </source>
</evidence>
<dbReference type="AlphaFoldDB" id="A0A834HGE9"/>
<feature type="domain" description="Reverse transcriptase zinc-binding" evidence="2">
    <location>
        <begin position="312"/>
        <end position="397"/>
    </location>
</feature>
<keyword evidence="1" id="KW-0472">Membrane</keyword>
<evidence type="ECO:0000313" key="3">
    <source>
        <dbReference type="EMBL" id="KAF7150639.1"/>
    </source>
</evidence>
<keyword evidence="1" id="KW-1133">Transmembrane helix</keyword>
<gene>
    <name evidence="3" type="ORF">RHSIM_Rhsim02G0197500</name>
</gene>
<evidence type="ECO:0000256" key="1">
    <source>
        <dbReference type="SAM" id="Phobius"/>
    </source>
</evidence>
<reference evidence="3" key="1">
    <citation type="submission" date="2019-11" db="EMBL/GenBank/DDBJ databases">
        <authorList>
            <person name="Liu Y."/>
            <person name="Hou J."/>
            <person name="Li T.-Q."/>
            <person name="Guan C.-H."/>
            <person name="Wu X."/>
            <person name="Wu H.-Z."/>
            <person name="Ling F."/>
            <person name="Zhang R."/>
            <person name="Shi X.-G."/>
            <person name="Ren J.-P."/>
            <person name="Chen E.-F."/>
            <person name="Sun J.-M."/>
        </authorList>
    </citation>
    <scope>NUCLEOTIDE SEQUENCE</scope>
    <source>
        <strain evidence="3">Adult_tree_wgs_1</strain>
        <tissue evidence="3">Leaves</tissue>
    </source>
</reference>
<dbReference type="Proteomes" id="UP000626092">
    <property type="component" value="Unassembled WGS sequence"/>
</dbReference>
<dbReference type="OrthoDB" id="428918at2759"/>
<keyword evidence="4" id="KW-1185">Reference proteome</keyword>
<accession>A0A834HGE9</accession>
<dbReference type="PANTHER" id="PTHR34967:SF1">
    <property type="entry name" value="OS02G0257200 PROTEIN"/>
    <property type="match status" value="1"/>
</dbReference>
<protein>
    <recommendedName>
        <fullName evidence="2">Reverse transcriptase zinc-binding domain-containing protein</fullName>
    </recommendedName>
</protein>
<organism evidence="3 4">
    <name type="scientific">Rhododendron simsii</name>
    <name type="common">Sims's rhododendron</name>
    <dbReference type="NCBI Taxonomy" id="118357"/>
    <lineage>
        <taxon>Eukaryota</taxon>
        <taxon>Viridiplantae</taxon>
        <taxon>Streptophyta</taxon>
        <taxon>Embryophyta</taxon>
        <taxon>Tracheophyta</taxon>
        <taxon>Spermatophyta</taxon>
        <taxon>Magnoliopsida</taxon>
        <taxon>eudicotyledons</taxon>
        <taxon>Gunneridae</taxon>
        <taxon>Pentapetalae</taxon>
        <taxon>asterids</taxon>
        <taxon>Ericales</taxon>
        <taxon>Ericaceae</taxon>
        <taxon>Ericoideae</taxon>
        <taxon>Rhodoreae</taxon>
        <taxon>Rhododendron</taxon>
    </lineage>
</organism>
<evidence type="ECO:0000259" key="2">
    <source>
        <dbReference type="Pfam" id="PF13966"/>
    </source>
</evidence>
<dbReference type="PANTHER" id="PTHR34967">
    <property type="entry name" value="OS02G0257200 PROTEIN"/>
    <property type="match status" value="1"/>
</dbReference>
<dbReference type="Pfam" id="PF13966">
    <property type="entry name" value="zf-RVT"/>
    <property type="match status" value="1"/>
</dbReference>
<sequence length="416" mass="46683">MVKLASARQSRMYGPRQGRSRAEYMNAGLYVFATIMLVSGFAAQLSKEPKSGPRKKRVNGYFKLEKQALNMLIAGPVLWVLGSIHKSFQIYERADGHLQILQQSVHIPFLMGPEPVVPCGCNYQLQREDWINPSRLGVIGTLRQVLGLSFLRPLAFLKLLRWANILVAPIHQSRPTKLSFQFVIEKIEAKLAGWKSKHLSLAGRVSLIKSVIETIPSHIMAVIVPRLRVAPGPPPPGGTGTGPLRSKILGPLQRQESSLKVKECWSNPSCNLQAISFVFPEEILSRIHVVPFQGFNPSPDCTIWNRSTNGEFNCKSAHSLIPSKNVSSSLSWDWIWRLPCSSRIQHFVWLAAHDRLATRKNLFLRNIPPSPFCEWCPDIPETTYHVLCDCPRASNIWSALQFSLLDSQALPLIGFV</sequence>
<dbReference type="EMBL" id="WJXA01000002">
    <property type="protein sequence ID" value="KAF7150639.1"/>
    <property type="molecule type" value="Genomic_DNA"/>
</dbReference>
<keyword evidence="1" id="KW-0812">Transmembrane</keyword>